<keyword evidence="2" id="KW-1185">Reference proteome</keyword>
<gene>
    <name evidence="1" type="ORF">TNCT_252881</name>
</gene>
<name>A0A8X6IST2_TRICU</name>
<dbReference type="Proteomes" id="UP000887116">
    <property type="component" value="Unassembled WGS sequence"/>
</dbReference>
<sequence>MLPFVRNSRQNRNNCDNLSLSAEECSFPNKFDILAQIMWSNVSEMGHNEEFVNGIHNVREETSGEISLGLTLL</sequence>
<dbReference type="AlphaFoldDB" id="A0A8X6IST2"/>
<dbReference type="EMBL" id="BMAO01005281">
    <property type="protein sequence ID" value="GFR00323.1"/>
    <property type="molecule type" value="Genomic_DNA"/>
</dbReference>
<protein>
    <submittedName>
        <fullName evidence="1">Uncharacterized protein</fullName>
    </submittedName>
</protein>
<organism evidence="1 2">
    <name type="scientific">Trichonephila clavata</name>
    <name type="common">Joro spider</name>
    <name type="synonym">Nephila clavata</name>
    <dbReference type="NCBI Taxonomy" id="2740835"/>
    <lineage>
        <taxon>Eukaryota</taxon>
        <taxon>Metazoa</taxon>
        <taxon>Ecdysozoa</taxon>
        <taxon>Arthropoda</taxon>
        <taxon>Chelicerata</taxon>
        <taxon>Arachnida</taxon>
        <taxon>Araneae</taxon>
        <taxon>Araneomorphae</taxon>
        <taxon>Entelegynae</taxon>
        <taxon>Araneoidea</taxon>
        <taxon>Nephilidae</taxon>
        <taxon>Trichonephila</taxon>
    </lineage>
</organism>
<comment type="caution">
    <text evidence="1">The sequence shown here is derived from an EMBL/GenBank/DDBJ whole genome shotgun (WGS) entry which is preliminary data.</text>
</comment>
<accession>A0A8X6IST2</accession>
<reference evidence="1" key="1">
    <citation type="submission" date="2020-07" db="EMBL/GenBank/DDBJ databases">
        <title>Multicomponent nature underlies the extraordinary mechanical properties of spider dragline silk.</title>
        <authorList>
            <person name="Kono N."/>
            <person name="Nakamura H."/>
            <person name="Mori M."/>
            <person name="Yoshida Y."/>
            <person name="Ohtoshi R."/>
            <person name="Malay A.D."/>
            <person name="Moran D.A.P."/>
            <person name="Tomita M."/>
            <person name="Numata K."/>
            <person name="Arakawa K."/>
        </authorList>
    </citation>
    <scope>NUCLEOTIDE SEQUENCE</scope>
</reference>
<proteinExistence type="predicted"/>
<evidence type="ECO:0000313" key="2">
    <source>
        <dbReference type="Proteomes" id="UP000887116"/>
    </source>
</evidence>
<evidence type="ECO:0000313" key="1">
    <source>
        <dbReference type="EMBL" id="GFR00323.1"/>
    </source>
</evidence>